<gene>
    <name evidence="2" type="ORF">SDC9_166092</name>
</gene>
<reference evidence="2" key="1">
    <citation type="submission" date="2019-08" db="EMBL/GenBank/DDBJ databases">
        <authorList>
            <person name="Kucharzyk K."/>
            <person name="Murdoch R.W."/>
            <person name="Higgins S."/>
            <person name="Loffler F."/>
        </authorList>
    </citation>
    <scope>NUCLEOTIDE SEQUENCE</scope>
</reference>
<dbReference type="InterPro" id="IPR002509">
    <property type="entry name" value="NODB_dom"/>
</dbReference>
<dbReference type="SUPFAM" id="SSF88713">
    <property type="entry name" value="Glycoside hydrolase/deacetylase"/>
    <property type="match status" value="1"/>
</dbReference>
<dbReference type="Gene3D" id="3.20.20.370">
    <property type="entry name" value="Glycoside hydrolase/deacetylase"/>
    <property type="match status" value="1"/>
</dbReference>
<accession>A0A645FYM6</accession>
<dbReference type="Pfam" id="PF01522">
    <property type="entry name" value="Polysacc_deac_1"/>
    <property type="match status" value="1"/>
</dbReference>
<evidence type="ECO:0000259" key="1">
    <source>
        <dbReference type="Pfam" id="PF01522"/>
    </source>
</evidence>
<dbReference type="GO" id="GO:0005975">
    <property type="term" value="P:carbohydrate metabolic process"/>
    <property type="evidence" value="ECO:0007669"/>
    <property type="project" value="InterPro"/>
</dbReference>
<comment type="caution">
    <text evidence="2">The sequence shown here is derived from an EMBL/GenBank/DDBJ whole genome shotgun (WGS) entry which is preliminary data.</text>
</comment>
<name>A0A645FYM6_9ZZZZ</name>
<dbReference type="AlphaFoldDB" id="A0A645FYM6"/>
<dbReference type="CDD" id="cd10917">
    <property type="entry name" value="CE4_NodB_like_6s_7s"/>
    <property type="match status" value="1"/>
</dbReference>
<feature type="domain" description="NodB homology" evidence="1">
    <location>
        <begin position="2"/>
        <end position="95"/>
    </location>
</feature>
<organism evidence="2">
    <name type="scientific">bioreactor metagenome</name>
    <dbReference type="NCBI Taxonomy" id="1076179"/>
    <lineage>
        <taxon>unclassified sequences</taxon>
        <taxon>metagenomes</taxon>
        <taxon>ecological metagenomes</taxon>
    </lineage>
</organism>
<dbReference type="GO" id="GO:0016810">
    <property type="term" value="F:hydrolase activity, acting on carbon-nitrogen (but not peptide) bonds"/>
    <property type="evidence" value="ECO:0007669"/>
    <property type="project" value="InterPro"/>
</dbReference>
<sequence length="178" mass="19960">MLRAIAQEGHDIVSHTDTHYVLAIDKGNSGFDSLTEEQQQELRADLIRSYQVLQSVVGDVKLENGKPALTTYFRPPTLAVSRIGMETVFDCGFTYIVSGAYTSQDYIAESKEQLLADFKREIRESGTVVVMHMSDNSLYTAEALDAFLTDNESKPASKQLVFRRFSDYLDGKYVNAAR</sequence>
<dbReference type="EMBL" id="VSSQ01066128">
    <property type="protein sequence ID" value="MPN18729.1"/>
    <property type="molecule type" value="Genomic_DNA"/>
</dbReference>
<protein>
    <recommendedName>
        <fullName evidence="1">NodB homology domain-containing protein</fullName>
    </recommendedName>
</protein>
<dbReference type="InterPro" id="IPR011330">
    <property type="entry name" value="Glyco_hydro/deAcase_b/a-brl"/>
</dbReference>
<proteinExistence type="predicted"/>
<evidence type="ECO:0000313" key="2">
    <source>
        <dbReference type="EMBL" id="MPN18729.1"/>
    </source>
</evidence>